<proteinExistence type="predicted"/>
<dbReference type="AlphaFoldDB" id="A0A7K1FRS2"/>
<dbReference type="EMBL" id="WLYK01000011">
    <property type="protein sequence ID" value="MTD16847.1"/>
    <property type="molecule type" value="Genomic_DNA"/>
</dbReference>
<organism evidence="1 2">
    <name type="scientific">Nakamurella alba</name>
    <dbReference type="NCBI Taxonomy" id="2665158"/>
    <lineage>
        <taxon>Bacteria</taxon>
        <taxon>Bacillati</taxon>
        <taxon>Actinomycetota</taxon>
        <taxon>Actinomycetes</taxon>
        <taxon>Nakamurellales</taxon>
        <taxon>Nakamurellaceae</taxon>
        <taxon>Nakamurella</taxon>
    </lineage>
</organism>
<evidence type="ECO:0000313" key="2">
    <source>
        <dbReference type="Proteomes" id="UP000460221"/>
    </source>
</evidence>
<dbReference type="Proteomes" id="UP000460221">
    <property type="component" value="Unassembled WGS sequence"/>
</dbReference>
<reference evidence="1 2" key="1">
    <citation type="submission" date="2019-11" db="EMBL/GenBank/DDBJ databases">
        <authorList>
            <person name="Jiang L.-Q."/>
        </authorList>
    </citation>
    <scope>NUCLEOTIDE SEQUENCE [LARGE SCALE GENOMIC DNA]</scope>
    <source>
        <strain evidence="1 2">YIM 132087</strain>
    </source>
</reference>
<keyword evidence="2" id="KW-1185">Reference proteome</keyword>
<dbReference type="Gene3D" id="3.90.330.10">
    <property type="entry name" value="Nitrile hydratase alpha /Thiocyanate hydrolase gamma"/>
    <property type="match status" value="1"/>
</dbReference>
<dbReference type="InterPro" id="IPR036648">
    <property type="entry name" value="CN_Hdrase_a/SCN_Hdrase_g_sf"/>
</dbReference>
<comment type="caution">
    <text evidence="1">The sequence shown here is derived from an EMBL/GenBank/DDBJ whole genome shotgun (WGS) entry which is preliminary data.</text>
</comment>
<sequence length="117" mass="12204">MTTSIPTTSPMTEVQVRAATDPAFRAALLSDPHATLREAGIEVPDSVAVRIEESTAEEFVLTLPPAIDVSADVELDEDQLAGTSGGLSPFLAGFAVVGYLGYKFGGPNSAFPTATKY</sequence>
<dbReference type="RefSeq" id="WP_154770805.1">
    <property type="nucleotide sequence ID" value="NZ_WLYK01000011.1"/>
</dbReference>
<protein>
    <submittedName>
        <fullName evidence="1">NHLP leader peptide family natural product</fullName>
    </submittedName>
</protein>
<evidence type="ECO:0000313" key="1">
    <source>
        <dbReference type="EMBL" id="MTD16847.1"/>
    </source>
</evidence>
<dbReference type="NCBIfam" id="TIGR03793">
    <property type="entry name" value="leader_NHLP"/>
    <property type="match status" value="1"/>
</dbReference>
<dbReference type="InterPro" id="IPR022513">
    <property type="entry name" value="TOMM_pelo"/>
</dbReference>
<name>A0A7K1FRS2_9ACTN</name>
<dbReference type="GO" id="GO:0046914">
    <property type="term" value="F:transition metal ion binding"/>
    <property type="evidence" value="ECO:0007669"/>
    <property type="project" value="InterPro"/>
</dbReference>
<accession>A0A7K1FRS2</accession>
<dbReference type="SUPFAM" id="SSF56209">
    <property type="entry name" value="Nitrile hydratase alpha chain"/>
    <property type="match status" value="1"/>
</dbReference>
<gene>
    <name evidence="1" type="ORF">GIS00_23210</name>
</gene>
<dbReference type="GO" id="GO:0003824">
    <property type="term" value="F:catalytic activity"/>
    <property type="evidence" value="ECO:0007669"/>
    <property type="project" value="InterPro"/>
</dbReference>